<sequence>MQVAIVQYDPQLGQVERNMQHVNEMVASLCKEDSIDVLMLSEVAKTSMAFTGYVFKTKADVTAMAEMAGKGRTFWWCRRQARRLRCIVTCGYVEKEGELLYNSMLVVSPDGELMCNPRKKFLYETDKSWATPGDDFLTWHCPWLNKVISFGICMDINPNDFKSPFCAFEFGTNVVEKQSDLVLFACAWTDFDDHDEEPFPTLSYWAERLSPITRALKNGEYNKSNCHYLCSNRIGLENGTFFVGASCVMSLKEPAVVAYAGRRTEELLRVELRDE</sequence>
<feature type="domain" description="CN hydrolase" evidence="1">
    <location>
        <begin position="1"/>
        <end position="274"/>
    </location>
</feature>
<keyword evidence="3" id="KW-1185">Reference proteome</keyword>
<dbReference type="EMBL" id="SHOA02000012">
    <property type="protein sequence ID" value="TDH72560.1"/>
    <property type="molecule type" value="Genomic_DNA"/>
</dbReference>
<reference evidence="2 3" key="1">
    <citation type="journal article" date="2021" name="Genome Biol.">
        <title>AFLAP: assembly-free linkage analysis pipeline using k-mers from genome sequencing data.</title>
        <authorList>
            <person name="Fletcher K."/>
            <person name="Zhang L."/>
            <person name="Gil J."/>
            <person name="Han R."/>
            <person name="Cavanaugh K."/>
            <person name="Michelmore R."/>
        </authorList>
    </citation>
    <scope>NUCLEOTIDE SEQUENCE [LARGE SCALE GENOMIC DNA]</scope>
    <source>
        <strain evidence="2 3">SF5</strain>
    </source>
</reference>
<dbReference type="GO" id="GO:0030163">
    <property type="term" value="P:protein catabolic process"/>
    <property type="evidence" value="ECO:0007669"/>
    <property type="project" value="TreeGrafter"/>
</dbReference>
<dbReference type="RefSeq" id="XP_067822059.1">
    <property type="nucleotide sequence ID" value="XM_067961770.1"/>
</dbReference>
<dbReference type="KEGG" id="blac:94347441"/>
<evidence type="ECO:0000313" key="3">
    <source>
        <dbReference type="Proteomes" id="UP000294530"/>
    </source>
</evidence>
<dbReference type="OrthoDB" id="201515at2759"/>
<dbReference type="Gene3D" id="3.60.110.10">
    <property type="entry name" value="Carbon-nitrogen hydrolase"/>
    <property type="match status" value="1"/>
</dbReference>
<gene>
    <name evidence="2" type="ORF">CCR75_003676</name>
</gene>
<protein>
    <recommendedName>
        <fullName evidence="1">CN hydrolase domain-containing protein</fullName>
    </recommendedName>
</protein>
<evidence type="ECO:0000259" key="1">
    <source>
        <dbReference type="PROSITE" id="PS50263"/>
    </source>
</evidence>
<dbReference type="GO" id="GO:0070773">
    <property type="term" value="F:protein-N-terminal glutamine amidohydrolase activity"/>
    <property type="evidence" value="ECO:0007669"/>
    <property type="project" value="InterPro"/>
</dbReference>
<comment type="caution">
    <text evidence="2">The sequence shown here is derived from an EMBL/GenBank/DDBJ whole genome shotgun (WGS) entry which is preliminary data.</text>
</comment>
<organism evidence="2 3">
    <name type="scientific">Bremia lactucae</name>
    <name type="common">Lettuce downy mildew</name>
    <dbReference type="NCBI Taxonomy" id="4779"/>
    <lineage>
        <taxon>Eukaryota</taxon>
        <taxon>Sar</taxon>
        <taxon>Stramenopiles</taxon>
        <taxon>Oomycota</taxon>
        <taxon>Peronosporomycetes</taxon>
        <taxon>Peronosporales</taxon>
        <taxon>Peronosporaceae</taxon>
        <taxon>Bremia</taxon>
    </lineage>
</organism>
<dbReference type="InterPro" id="IPR039703">
    <property type="entry name" value="Nta1"/>
</dbReference>
<dbReference type="GeneID" id="94347441"/>
<dbReference type="AlphaFoldDB" id="A0A976IIQ9"/>
<dbReference type="SUPFAM" id="SSF56317">
    <property type="entry name" value="Carbon-nitrogen hydrolase"/>
    <property type="match status" value="1"/>
</dbReference>
<evidence type="ECO:0000313" key="2">
    <source>
        <dbReference type="EMBL" id="TDH72560.1"/>
    </source>
</evidence>
<dbReference type="InterPro" id="IPR036526">
    <property type="entry name" value="C-N_Hydrolase_sf"/>
</dbReference>
<dbReference type="InterPro" id="IPR003010">
    <property type="entry name" value="C-N_Hydrolase"/>
</dbReference>
<dbReference type="Pfam" id="PF00795">
    <property type="entry name" value="CN_hydrolase"/>
    <property type="match status" value="1"/>
</dbReference>
<dbReference type="GO" id="GO:0008418">
    <property type="term" value="F:protein-N-terminal asparagine amidohydrolase activity"/>
    <property type="evidence" value="ECO:0007669"/>
    <property type="project" value="InterPro"/>
</dbReference>
<dbReference type="PANTHER" id="PTHR11750:SF26">
    <property type="entry name" value="PROTEIN N-TERMINAL AMIDASE"/>
    <property type="match status" value="1"/>
</dbReference>
<name>A0A976IIQ9_BRELC</name>
<dbReference type="PANTHER" id="PTHR11750">
    <property type="entry name" value="PROTEIN N-TERMINAL AMIDASE"/>
    <property type="match status" value="1"/>
</dbReference>
<dbReference type="PROSITE" id="PS50263">
    <property type="entry name" value="CN_HYDROLASE"/>
    <property type="match status" value="1"/>
</dbReference>
<dbReference type="Proteomes" id="UP000294530">
    <property type="component" value="Unassembled WGS sequence"/>
</dbReference>
<proteinExistence type="predicted"/>
<accession>A0A976IIQ9</accession>